<evidence type="ECO:0000313" key="1">
    <source>
        <dbReference type="EMBL" id="AFC24033.1"/>
    </source>
</evidence>
<reference evidence="1 2" key="1">
    <citation type="journal article" date="2012" name="Stand. Genomic Sci.">
        <title>Complete genome sequencing and analysis of Saprospira grandis str. Lewin, a predatory marine bacterium.</title>
        <authorList>
            <person name="Saw J.H."/>
            <person name="Yuryev A."/>
            <person name="Kanbe M."/>
            <person name="Hou S."/>
            <person name="Young A.G."/>
            <person name="Aizawa S."/>
            <person name="Alam M."/>
        </authorList>
    </citation>
    <scope>NUCLEOTIDE SEQUENCE [LARGE SCALE GENOMIC DNA]</scope>
    <source>
        <strain evidence="1 2">Lewin</strain>
    </source>
</reference>
<gene>
    <name evidence="1" type="ordered locus">SGRA_1298</name>
</gene>
<evidence type="ECO:0000313" key="2">
    <source>
        <dbReference type="Proteomes" id="UP000007519"/>
    </source>
</evidence>
<dbReference type="InterPro" id="IPR011652">
    <property type="entry name" value="MORN_2"/>
</dbReference>
<dbReference type="Gene3D" id="3.90.930.1">
    <property type="match status" value="1"/>
</dbReference>
<dbReference type="EMBL" id="CP002831">
    <property type="protein sequence ID" value="AFC24033.1"/>
    <property type="molecule type" value="Genomic_DNA"/>
</dbReference>
<sequence>MKKIVAAASILLFMACQGEEQTQKNEGPKVWKTEQQADLLMEYQFDTIKQQKEGVYKEYSLQEGKKILLLERKMKAGLSVGEEKQYHPNGKLAARFQYNEKGQEDGPLSYYYPNGQLKQAGYYKEGVLDDSLKTYYPNGQLKEWVIMRNNEANGPFAEFYQNGQPKAKGTYLGNYEHCELWLYAQDSTGKLQSKMLCDSPLKTCATFWKAEEGQLEGVNDLAKSTIDKMRPQCEPLE</sequence>
<dbReference type="STRING" id="984262.SGRA_1298"/>
<accession>H6L5B9</accession>
<dbReference type="SUPFAM" id="SSF82185">
    <property type="entry name" value="Histone H3 K4-specific methyltransferase SET7/9 N-terminal domain"/>
    <property type="match status" value="1"/>
</dbReference>
<name>H6L5B9_SAPGL</name>
<dbReference type="PROSITE" id="PS51257">
    <property type="entry name" value="PROKAR_LIPOPROTEIN"/>
    <property type="match status" value="1"/>
</dbReference>
<keyword evidence="2" id="KW-1185">Reference proteome</keyword>
<dbReference type="Proteomes" id="UP000007519">
    <property type="component" value="Chromosome"/>
</dbReference>
<proteinExistence type="predicted"/>
<dbReference type="HOGENOM" id="CLU_1165183_0_0_10"/>
<organism evidence="1 2">
    <name type="scientific">Saprospira grandis (strain Lewin)</name>
    <dbReference type="NCBI Taxonomy" id="984262"/>
    <lineage>
        <taxon>Bacteria</taxon>
        <taxon>Pseudomonadati</taxon>
        <taxon>Bacteroidota</taxon>
        <taxon>Saprospiria</taxon>
        <taxon>Saprospirales</taxon>
        <taxon>Saprospiraceae</taxon>
        <taxon>Saprospira</taxon>
    </lineage>
</organism>
<dbReference type="Pfam" id="PF07661">
    <property type="entry name" value="MORN_2"/>
    <property type="match status" value="4"/>
</dbReference>
<dbReference type="AlphaFoldDB" id="H6L5B9"/>
<dbReference type="KEGG" id="sgn:SGRA_1298"/>
<protein>
    <submittedName>
        <fullName evidence="1">Uncharacterized protein</fullName>
    </submittedName>
</protein>
<dbReference type="eggNOG" id="COG2849">
    <property type="taxonomic scope" value="Bacteria"/>
</dbReference>